<protein>
    <recommendedName>
        <fullName evidence="9">Protein-export membrane protein SecG</fullName>
    </recommendedName>
</protein>
<dbReference type="GO" id="GO:0015450">
    <property type="term" value="F:protein-transporting ATPase activity"/>
    <property type="evidence" value="ECO:0007669"/>
    <property type="project" value="UniProtKB-UniRule"/>
</dbReference>
<comment type="function">
    <text evidence="9">Involved in protein export. Participates in an early event of protein translocation.</text>
</comment>
<reference evidence="10" key="2">
    <citation type="journal article" date="2021" name="Microbiome">
        <title>Successional dynamics and alternative stable states in a saline activated sludge microbial community over 9 years.</title>
        <authorList>
            <person name="Wang Y."/>
            <person name="Ye J."/>
            <person name="Ju F."/>
            <person name="Liu L."/>
            <person name="Boyd J.A."/>
            <person name="Deng Y."/>
            <person name="Parks D.H."/>
            <person name="Jiang X."/>
            <person name="Yin X."/>
            <person name="Woodcroft B.J."/>
            <person name="Tyson G.W."/>
            <person name="Hugenholtz P."/>
            <person name="Polz M.F."/>
            <person name="Zhang T."/>
        </authorList>
    </citation>
    <scope>NUCLEOTIDE SEQUENCE</scope>
    <source>
        <strain evidence="10">HKST-UBA09</strain>
    </source>
</reference>
<evidence type="ECO:0000256" key="7">
    <source>
        <dbReference type="ARBA" id="ARBA00023010"/>
    </source>
</evidence>
<dbReference type="AlphaFoldDB" id="A0A955RLY2"/>
<evidence type="ECO:0000256" key="5">
    <source>
        <dbReference type="ARBA" id="ARBA00022927"/>
    </source>
</evidence>
<feature type="transmembrane region" description="Helical" evidence="9">
    <location>
        <begin position="6"/>
        <end position="24"/>
    </location>
</feature>
<dbReference type="Proteomes" id="UP000714915">
    <property type="component" value="Unassembled WGS sequence"/>
</dbReference>
<evidence type="ECO:0000256" key="1">
    <source>
        <dbReference type="ARBA" id="ARBA00004141"/>
    </source>
</evidence>
<keyword evidence="6 9" id="KW-1133">Transmembrane helix</keyword>
<dbReference type="Pfam" id="PF03840">
    <property type="entry name" value="SecG"/>
    <property type="match status" value="1"/>
</dbReference>
<dbReference type="GO" id="GO:0009306">
    <property type="term" value="P:protein secretion"/>
    <property type="evidence" value="ECO:0007669"/>
    <property type="project" value="UniProtKB-UniRule"/>
</dbReference>
<evidence type="ECO:0000256" key="3">
    <source>
        <dbReference type="ARBA" id="ARBA00022448"/>
    </source>
</evidence>
<evidence type="ECO:0000256" key="6">
    <source>
        <dbReference type="ARBA" id="ARBA00022989"/>
    </source>
</evidence>
<reference evidence="10" key="1">
    <citation type="submission" date="2020-04" db="EMBL/GenBank/DDBJ databases">
        <authorList>
            <person name="Zhang T."/>
        </authorList>
    </citation>
    <scope>NUCLEOTIDE SEQUENCE</scope>
    <source>
        <strain evidence="10">HKST-UBA09</strain>
    </source>
</reference>
<sequence>MNIDSIIKYILALDAFFIIIFVLLQTRSGGLGAVFGGSSGGDLYKSRRGFEAFLYNGTIVLGILFAVLSLGIAVLGV</sequence>
<keyword evidence="5 9" id="KW-0653">Protein transport</keyword>
<dbReference type="NCBIfam" id="TIGR00810">
    <property type="entry name" value="secG"/>
    <property type="match status" value="1"/>
</dbReference>
<evidence type="ECO:0000313" key="10">
    <source>
        <dbReference type="EMBL" id="MCA9387205.1"/>
    </source>
</evidence>
<dbReference type="GO" id="GO:0005886">
    <property type="term" value="C:plasma membrane"/>
    <property type="evidence" value="ECO:0007669"/>
    <property type="project" value="UniProtKB-SubCell"/>
</dbReference>
<comment type="similarity">
    <text evidence="2 9">Belongs to the SecG family.</text>
</comment>
<evidence type="ECO:0000256" key="9">
    <source>
        <dbReference type="RuleBase" id="RU365087"/>
    </source>
</evidence>
<evidence type="ECO:0000313" key="11">
    <source>
        <dbReference type="Proteomes" id="UP000714915"/>
    </source>
</evidence>
<evidence type="ECO:0000256" key="2">
    <source>
        <dbReference type="ARBA" id="ARBA00008445"/>
    </source>
</evidence>
<keyword evidence="4 9" id="KW-0812">Transmembrane</keyword>
<proteinExistence type="inferred from homology"/>
<keyword evidence="9" id="KW-1003">Cell membrane</keyword>
<comment type="caution">
    <text evidence="10">The sequence shown here is derived from an EMBL/GenBank/DDBJ whole genome shotgun (WGS) entry which is preliminary data.</text>
</comment>
<dbReference type="EMBL" id="JAGQLF010000065">
    <property type="protein sequence ID" value="MCA9387205.1"/>
    <property type="molecule type" value="Genomic_DNA"/>
</dbReference>
<keyword evidence="7 9" id="KW-0811">Translocation</keyword>
<evidence type="ECO:0000256" key="4">
    <source>
        <dbReference type="ARBA" id="ARBA00022692"/>
    </source>
</evidence>
<keyword evidence="8 9" id="KW-0472">Membrane</keyword>
<comment type="subcellular location">
    <subcellularLocation>
        <location evidence="9">Cell membrane</location>
        <topology evidence="9">Multi-pass membrane protein</topology>
    </subcellularLocation>
    <subcellularLocation>
        <location evidence="1">Membrane</location>
        <topology evidence="1">Multi-pass membrane protein</topology>
    </subcellularLocation>
</comment>
<dbReference type="InterPro" id="IPR004692">
    <property type="entry name" value="SecG"/>
</dbReference>
<accession>A0A955RLY2</accession>
<feature type="transmembrane region" description="Helical" evidence="9">
    <location>
        <begin position="53"/>
        <end position="75"/>
    </location>
</feature>
<name>A0A955RLY2_9BACT</name>
<gene>
    <name evidence="10" type="primary">secG</name>
    <name evidence="10" type="ORF">KC669_04190</name>
</gene>
<evidence type="ECO:0000256" key="8">
    <source>
        <dbReference type="ARBA" id="ARBA00023136"/>
    </source>
</evidence>
<organism evidence="10 11">
    <name type="scientific">Candidatus Dojkabacteria bacterium</name>
    <dbReference type="NCBI Taxonomy" id="2099670"/>
    <lineage>
        <taxon>Bacteria</taxon>
        <taxon>Candidatus Dojkabacteria</taxon>
    </lineage>
</organism>
<keyword evidence="3 9" id="KW-0813">Transport</keyword>